<keyword evidence="2" id="KW-0732">Signal</keyword>
<dbReference type="Proteomes" id="UP000750711">
    <property type="component" value="Unassembled WGS sequence"/>
</dbReference>
<dbReference type="AlphaFoldDB" id="A0A9P8IGF1"/>
<comment type="caution">
    <text evidence="3">The sequence shown here is derived from an EMBL/GenBank/DDBJ whole genome shotgun (WGS) entry which is preliminary data.</text>
</comment>
<accession>A0A9P8IGF1</accession>
<feature type="compositionally biased region" description="Basic and acidic residues" evidence="1">
    <location>
        <begin position="24"/>
        <end position="37"/>
    </location>
</feature>
<feature type="region of interest" description="Disordered" evidence="1">
    <location>
        <begin position="19"/>
        <end position="56"/>
    </location>
</feature>
<feature type="signal peptide" evidence="2">
    <location>
        <begin position="1"/>
        <end position="19"/>
    </location>
</feature>
<name>A0A9P8IGF1_9PEZI</name>
<keyword evidence="4" id="KW-1185">Reference proteome</keyword>
<sequence length="145" mass="15595">MIFLTILCTLLRTCFPTLGATGKGEGREEKEDEERGRRAAAASLEEAAEERGLPVERRIGEDSETIVVMSSLLHPKATEGVKSTVDALENGDVDVGILGEEALPVPRNIAQRESPAVGGHKHGDKIAHLGRKLACRNMNIIDIAT</sequence>
<proteinExistence type="predicted"/>
<evidence type="ECO:0000313" key="4">
    <source>
        <dbReference type="Proteomes" id="UP000750711"/>
    </source>
</evidence>
<reference evidence="3" key="1">
    <citation type="submission" date="2021-03" db="EMBL/GenBank/DDBJ databases">
        <title>Comparative genomics and phylogenomic investigation of the class Geoglossomycetes provide insights into ecological specialization and systematics.</title>
        <authorList>
            <person name="Melie T."/>
            <person name="Pirro S."/>
            <person name="Miller A.N."/>
            <person name="Quandt A."/>
        </authorList>
    </citation>
    <scope>NUCLEOTIDE SEQUENCE</scope>
    <source>
        <strain evidence="3">CAQ_001_2017</strain>
    </source>
</reference>
<feature type="chain" id="PRO_5040199819" evidence="2">
    <location>
        <begin position="20"/>
        <end position="145"/>
    </location>
</feature>
<dbReference type="EMBL" id="JAGHQM010001770">
    <property type="protein sequence ID" value="KAH0551793.1"/>
    <property type="molecule type" value="Genomic_DNA"/>
</dbReference>
<protein>
    <submittedName>
        <fullName evidence="3">Uncharacterized protein</fullName>
    </submittedName>
</protein>
<gene>
    <name evidence="3" type="ORF">GP486_006989</name>
</gene>
<organism evidence="3 4">
    <name type="scientific">Trichoglossum hirsutum</name>
    <dbReference type="NCBI Taxonomy" id="265104"/>
    <lineage>
        <taxon>Eukaryota</taxon>
        <taxon>Fungi</taxon>
        <taxon>Dikarya</taxon>
        <taxon>Ascomycota</taxon>
        <taxon>Pezizomycotina</taxon>
        <taxon>Geoglossomycetes</taxon>
        <taxon>Geoglossales</taxon>
        <taxon>Geoglossaceae</taxon>
        <taxon>Trichoglossum</taxon>
    </lineage>
</organism>
<evidence type="ECO:0000256" key="2">
    <source>
        <dbReference type="SAM" id="SignalP"/>
    </source>
</evidence>
<evidence type="ECO:0000313" key="3">
    <source>
        <dbReference type="EMBL" id="KAH0551793.1"/>
    </source>
</evidence>
<evidence type="ECO:0000256" key="1">
    <source>
        <dbReference type="SAM" id="MobiDB-lite"/>
    </source>
</evidence>